<dbReference type="EnsemblPlants" id="Kaladp0011s1173.1.v1.1">
    <property type="protein sequence ID" value="Kaladp0011s1173.1.v1.1.CDS.1"/>
    <property type="gene ID" value="Kaladp0011s1173.v1.1"/>
</dbReference>
<evidence type="ECO:0000256" key="1">
    <source>
        <dbReference type="SAM" id="MobiDB-lite"/>
    </source>
</evidence>
<protein>
    <submittedName>
        <fullName evidence="2">Uncharacterized protein</fullName>
    </submittedName>
</protein>
<dbReference type="AlphaFoldDB" id="A0A7N0SXE3"/>
<feature type="compositionally biased region" description="Gly residues" evidence="1">
    <location>
        <begin position="78"/>
        <end position="91"/>
    </location>
</feature>
<accession>A0A7N0SXE3</accession>
<reference evidence="2" key="1">
    <citation type="submission" date="2021-01" db="UniProtKB">
        <authorList>
            <consortium name="EnsemblPlants"/>
        </authorList>
    </citation>
    <scope>IDENTIFICATION</scope>
</reference>
<keyword evidence="3" id="KW-1185">Reference proteome</keyword>
<organism evidence="2 3">
    <name type="scientific">Kalanchoe fedtschenkoi</name>
    <name type="common">Lavender scallops</name>
    <name type="synonym">South American air plant</name>
    <dbReference type="NCBI Taxonomy" id="63787"/>
    <lineage>
        <taxon>Eukaryota</taxon>
        <taxon>Viridiplantae</taxon>
        <taxon>Streptophyta</taxon>
        <taxon>Embryophyta</taxon>
        <taxon>Tracheophyta</taxon>
        <taxon>Spermatophyta</taxon>
        <taxon>Magnoliopsida</taxon>
        <taxon>eudicotyledons</taxon>
        <taxon>Gunneridae</taxon>
        <taxon>Pentapetalae</taxon>
        <taxon>Saxifragales</taxon>
        <taxon>Crassulaceae</taxon>
        <taxon>Kalanchoe</taxon>
    </lineage>
</organism>
<dbReference type="Proteomes" id="UP000594263">
    <property type="component" value="Unplaced"/>
</dbReference>
<name>A0A7N0SXE3_KALFE</name>
<dbReference type="Gramene" id="Kaladp0011s1173.1.v1.1">
    <property type="protein sequence ID" value="Kaladp0011s1173.1.v1.1.CDS.1"/>
    <property type="gene ID" value="Kaladp0011s1173.v1.1"/>
</dbReference>
<feature type="region of interest" description="Disordered" evidence="1">
    <location>
        <begin position="70"/>
        <end position="91"/>
    </location>
</feature>
<proteinExistence type="predicted"/>
<dbReference type="PANTHER" id="PTHR34724">
    <property type="entry name" value="OS12G0596101 PROTEIN"/>
    <property type="match status" value="1"/>
</dbReference>
<dbReference type="PANTHER" id="PTHR34724:SF4">
    <property type="entry name" value="EXPRESSED PROTEIN"/>
    <property type="match status" value="1"/>
</dbReference>
<evidence type="ECO:0000313" key="2">
    <source>
        <dbReference type="EnsemblPlants" id="Kaladp0011s1173.1.v1.1.CDS.1"/>
    </source>
</evidence>
<sequence>MSSKSKQVLSGSCKIFRREMCYEVKCSTCGKTTWGGCGRHVSSVYRGIAEGQHCGCRDWPGVKKVSDGGSSAAEGGVSAAGGGGGSTCNIL</sequence>
<evidence type="ECO:0000313" key="3">
    <source>
        <dbReference type="Proteomes" id="UP000594263"/>
    </source>
</evidence>